<dbReference type="PATRIC" id="fig|1555112.3.peg.2171"/>
<dbReference type="Proteomes" id="UP000065807">
    <property type="component" value="Chromosome"/>
</dbReference>
<keyword evidence="6" id="KW-0520">NAD</keyword>
<accession>A0A0K2SLG8</accession>
<comment type="cofactor">
    <cofactor evidence="2 8">
        <name>NAD(+)</name>
        <dbReference type="ChEBI" id="CHEBI:57540"/>
    </cofactor>
</comment>
<evidence type="ECO:0000259" key="9">
    <source>
        <dbReference type="Pfam" id="PF16363"/>
    </source>
</evidence>
<gene>
    <name evidence="10" type="ORF">LIP_2130</name>
</gene>
<dbReference type="InterPro" id="IPR036291">
    <property type="entry name" value="NAD(P)-bd_dom_sf"/>
</dbReference>
<evidence type="ECO:0000256" key="6">
    <source>
        <dbReference type="ARBA" id="ARBA00023027"/>
    </source>
</evidence>
<name>A0A0K2SLG8_LIMPI</name>
<comment type="similarity">
    <text evidence="3 8">Belongs to the NAD(P)-dependent epimerase/dehydratase family. dTDP-glucose dehydratase subfamily.</text>
</comment>
<comment type="catalytic activity">
    <reaction evidence="1 8">
        <text>dTDP-alpha-D-glucose = dTDP-4-dehydro-6-deoxy-alpha-D-glucose + H2O</text>
        <dbReference type="Rhea" id="RHEA:17221"/>
        <dbReference type="ChEBI" id="CHEBI:15377"/>
        <dbReference type="ChEBI" id="CHEBI:57477"/>
        <dbReference type="ChEBI" id="CHEBI:57649"/>
        <dbReference type="EC" id="4.2.1.46"/>
    </reaction>
</comment>
<dbReference type="CDD" id="cd05246">
    <property type="entry name" value="dTDP_GD_SDR_e"/>
    <property type="match status" value="1"/>
</dbReference>
<dbReference type="EC" id="4.2.1.46" evidence="4 8"/>
<dbReference type="Gene3D" id="3.90.25.10">
    <property type="entry name" value="UDP-galactose 4-epimerase, domain 1"/>
    <property type="match status" value="1"/>
</dbReference>
<evidence type="ECO:0000256" key="3">
    <source>
        <dbReference type="ARBA" id="ARBA00008178"/>
    </source>
</evidence>
<dbReference type="InterPro" id="IPR016040">
    <property type="entry name" value="NAD(P)-bd_dom"/>
</dbReference>
<keyword evidence="11" id="KW-1185">Reference proteome</keyword>
<evidence type="ECO:0000256" key="4">
    <source>
        <dbReference type="ARBA" id="ARBA00011990"/>
    </source>
</evidence>
<dbReference type="EMBL" id="AP014924">
    <property type="protein sequence ID" value="BAS27971.1"/>
    <property type="molecule type" value="Genomic_DNA"/>
</dbReference>
<evidence type="ECO:0000256" key="5">
    <source>
        <dbReference type="ARBA" id="ARBA00016977"/>
    </source>
</evidence>
<evidence type="ECO:0000256" key="8">
    <source>
        <dbReference type="RuleBase" id="RU004473"/>
    </source>
</evidence>
<sequence length="354" mass="40312">MIILITGGAGFIGSNFVHHLLREHPEDKLVNLDLLTYAGNLENLTEVEGNERYRFVQSDVADPEGVERAFAAAEEAWGSPVDAVVHFAAESHVDRSIEDASAFLRTNVIGTQVLLEAARRHGVERFVQVSTDEVYGSLTRMGAFTEESPIAPNSPYAASKAAADLMVRAAWKTHGFPALITRCSNNYGPYQFPEKLIPLMIANALEGKPLPVYGDGQNVRDWIHVEDHCRGIDLTLRRGRPGEVYNFGGHAERPNLEVVRTLLRILDRPENLIRFVPDRPGHDRRYAMDSSKSERELGWRPRWTFEEGLESTVNWYLSHQDWLERVRSGAYREYYTRMYDRREDWLDALRGKES</sequence>
<protein>
    <recommendedName>
        <fullName evidence="5 8">dTDP-glucose 4,6-dehydratase</fullName>
        <ecNumber evidence="4 8">4.2.1.46</ecNumber>
    </recommendedName>
</protein>
<reference evidence="11" key="2">
    <citation type="journal article" date="2016" name="Int. J. Syst. Evol. Microbiol.">
        <title>Complete genome sequence and cell structure of Limnochorda pilosa, a Gram-negative spore-former within the phylum Firmicutes.</title>
        <authorList>
            <person name="Watanabe M."/>
            <person name="Kojima H."/>
            <person name="Fukui M."/>
        </authorList>
    </citation>
    <scope>NUCLEOTIDE SEQUENCE [LARGE SCALE GENOMIC DNA]</scope>
    <source>
        <strain evidence="11">HC45</strain>
    </source>
</reference>
<evidence type="ECO:0000256" key="1">
    <source>
        <dbReference type="ARBA" id="ARBA00001539"/>
    </source>
</evidence>
<reference evidence="11" key="1">
    <citation type="submission" date="2015-07" db="EMBL/GenBank/DDBJ databases">
        <title>Complete genome sequence and phylogenetic analysis of Limnochorda pilosa.</title>
        <authorList>
            <person name="Watanabe M."/>
            <person name="Kojima H."/>
            <person name="Fukui M."/>
        </authorList>
    </citation>
    <scope>NUCLEOTIDE SEQUENCE [LARGE SCALE GENOMIC DNA]</scope>
    <source>
        <strain evidence="11">HC45</strain>
    </source>
</reference>
<dbReference type="GO" id="GO:0009225">
    <property type="term" value="P:nucleotide-sugar metabolic process"/>
    <property type="evidence" value="ECO:0007669"/>
    <property type="project" value="InterPro"/>
</dbReference>
<keyword evidence="10" id="KW-0167">Capsid protein</keyword>
<keyword evidence="10" id="KW-0946">Virion</keyword>
<dbReference type="AlphaFoldDB" id="A0A0K2SLG8"/>
<evidence type="ECO:0000256" key="2">
    <source>
        <dbReference type="ARBA" id="ARBA00001911"/>
    </source>
</evidence>
<dbReference type="PANTHER" id="PTHR43000">
    <property type="entry name" value="DTDP-D-GLUCOSE 4,6-DEHYDRATASE-RELATED"/>
    <property type="match status" value="1"/>
</dbReference>
<dbReference type="STRING" id="1555112.LIP_2130"/>
<dbReference type="NCBIfam" id="TIGR01181">
    <property type="entry name" value="dTDP_gluc_dehyt"/>
    <property type="match status" value="1"/>
</dbReference>
<dbReference type="GO" id="GO:0008460">
    <property type="term" value="F:dTDP-glucose 4,6-dehydratase activity"/>
    <property type="evidence" value="ECO:0007669"/>
    <property type="project" value="UniProtKB-EC"/>
</dbReference>
<dbReference type="KEGG" id="lpil:LIP_2130"/>
<keyword evidence="7 8" id="KW-0456">Lyase</keyword>
<dbReference type="FunFam" id="3.40.50.720:FF:000304">
    <property type="entry name" value="UDP-glucose 4,6-dehydratase"/>
    <property type="match status" value="1"/>
</dbReference>
<dbReference type="SUPFAM" id="SSF51735">
    <property type="entry name" value="NAD(P)-binding Rossmann-fold domains"/>
    <property type="match status" value="1"/>
</dbReference>
<evidence type="ECO:0000256" key="7">
    <source>
        <dbReference type="ARBA" id="ARBA00023239"/>
    </source>
</evidence>
<feature type="domain" description="NAD(P)-binding" evidence="9">
    <location>
        <begin position="4"/>
        <end position="311"/>
    </location>
</feature>
<dbReference type="OrthoDB" id="181047at2"/>
<organism evidence="10 11">
    <name type="scientific">Limnochorda pilosa</name>
    <dbReference type="NCBI Taxonomy" id="1555112"/>
    <lineage>
        <taxon>Bacteria</taxon>
        <taxon>Bacillati</taxon>
        <taxon>Bacillota</taxon>
        <taxon>Limnochordia</taxon>
        <taxon>Limnochordales</taxon>
        <taxon>Limnochordaceae</taxon>
        <taxon>Limnochorda</taxon>
    </lineage>
</organism>
<dbReference type="InterPro" id="IPR005888">
    <property type="entry name" value="dTDP_Gluc_deHydtase"/>
</dbReference>
<proteinExistence type="inferred from homology"/>
<dbReference type="RefSeq" id="WP_068137619.1">
    <property type="nucleotide sequence ID" value="NZ_AP014924.1"/>
</dbReference>
<evidence type="ECO:0000313" key="10">
    <source>
        <dbReference type="EMBL" id="BAS27971.1"/>
    </source>
</evidence>
<dbReference type="Gene3D" id="3.40.50.720">
    <property type="entry name" value="NAD(P)-binding Rossmann-like Domain"/>
    <property type="match status" value="1"/>
</dbReference>
<dbReference type="Pfam" id="PF16363">
    <property type="entry name" value="GDP_Man_Dehyd"/>
    <property type="match status" value="1"/>
</dbReference>
<evidence type="ECO:0000313" key="11">
    <source>
        <dbReference type="Proteomes" id="UP000065807"/>
    </source>
</evidence>